<keyword evidence="4" id="KW-0486">Methionine biosynthesis</keyword>
<feature type="binding site" evidence="4">
    <location>
        <position position="151"/>
    </location>
    <ligand>
        <name>substrate</name>
    </ligand>
</feature>
<sequence length="272" mass="31469">MTVYPTNGLARWHQLWPVKTEANYQILIVNLMPTKQVTELQFLNLLAHTNLNCQVTFAYPSSHHFKNTDASLIKQTYQPLSQIWGRSFDALIVTGAPVEKLPFFAVDYWHEFCHLVQWSQTHCERVIFECWATLAALYVQYRIPKTTCSQKLFGIYQGVCATSNPLLQGLKALPMPQSRHSKLLLPTVLPADLHVIASHPQLDAMVLASHNNHTVYITGHPEYSTMTLDQEYWRDQAQHQSILPPTNYYQHHQIINTWQTASQTLYRNWLQI</sequence>
<dbReference type="SUPFAM" id="SSF52317">
    <property type="entry name" value="Class I glutamine amidotransferase-like"/>
    <property type="match status" value="1"/>
</dbReference>
<feature type="active site" description="Acyl-thioester intermediate" evidence="4">
    <location>
        <position position="130"/>
    </location>
</feature>
<gene>
    <name evidence="4" type="primary">metAA</name>
    <name evidence="5" type="ORF">H5993_00180</name>
</gene>
<dbReference type="InterPro" id="IPR029062">
    <property type="entry name" value="Class_I_gatase-like"/>
</dbReference>
<feature type="binding site" evidence="4">
    <location>
        <position position="234"/>
    </location>
    <ligand>
        <name>substrate</name>
    </ligand>
</feature>
<dbReference type="PIRSF" id="PIRSF000450">
    <property type="entry name" value="H_ser_succinyltr"/>
    <property type="match status" value="1"/>
</dbReference>
<dbReference type="InterPro" id="IPR033752">
    <property type="entry name" value="MetA_family"/>
</dbReference>
<comment type="catalytic activity">
    <reaction evidence="4">
        <text>L-homoserine + acetyl-CoA = O-acetyl-L-homoserine + CoA</text>
        <dbReference type="Rhea" id="RHEA:13701"/>
        <dbReference type="ChEBI" id="CHEBI:57287"/>
        <dbReference type="ChEBI" id="CHEBI:57288"/>
        <dbReference type="ChEBI" id="CHEBI:57476"/>
        <dbReference type="ChEBI" id="CHEBI:57716"/>
        <dbReference type="EC" id="2.3.1.31"/>
    </reaction>
</comment>
<accession>A0ABS2EL82</accession>
<evidence type="ECO:0000313" key="6">
    <source>
        <dbReference type="Proteomes" id="UP000776629"/>
    </source>
</evidence>
<feature type="site" description="Important for acyl-CoA specificity" evidence="4">
    <location>
        <position position="99"/>
    </location>
</feature>
<evidence type="ECO:0000256" key="2">
    <source>
        <dbReference type="ARBA" id="ARBA00022679"/>
    </source>
</evidence>
<keyword evidence="4" id="KW-0963">Cytoplasm</keyword>
<evidence type="ECO:0000256" key="3">
    <source>
        <dbReference type="ARBA" id="ARBA00023315"/>
    </source>
</evidence>
<dbReference type="HAMAP" id="MF_00295">
    <property type="entry name" value="MetA_acyltransf"/>
    <property type="match status" value="1"/>
</dbReference>
<reference evidence="5 6" key="1">
    <citation type="journal article" date="2021" name="Sci. Rep.">
        <title>The distribution of antibiotic resistance genes in chicken gut microbiota commensals.</title>
        <authorList>
            <person name="Juricova H."/>
            <person name="Matiasovicova J."/>
            <person name="Kubasova T."/>
            <person name="Cejkova D."/>
            <person name="Rychlik I."/>
        </authorList>
    </citation>
    <scope>NUCLEOTIDE SEQUENCE [LARGE SCALE GENOMIC DNA]</scope>
    <source>
        <strain evidence="5 6">An810</strain>
    </source>
</reference>
<dbReference type="PANTHER" id="PTHR20919">
    <property type="entry name" value="HOMOSERINE O-SUCCINYLTRANSFERASE"/>
    <property type="match status" value="1"/>
</dbReference>
<evidence type="ECO:0000256" key="4">
    <source>
        <dbReference type="HAMAP-Rule" id="MF_00295"/>
    </source>
</evidence>
<comment type="caution">
    <text evidence="4">Lacks conserved residue(s) required for the propagation of feature annotation.</text>
</comment>
<name>A0ABS2EL82_9LACO</name>
<evidence type="ECO:0000256" key="1">
    <source>
        <dbReference type="ARBA" id="ARBA00022605"/>
    </source>
</evidence>
<dbReference type="EC" id="2.3.1.31" evidence="4"/>
<evidence type="ECO:0000313" key="5">
    <source>
        <dbReference type="EMBL" id="MBM6753185.1"/>
    </source>
</evidence>
<comment type="similarity">
    <text evidence="4">Belongs to the MetA family.</text>
</comment>
<dbReference type="Gene3D" id="3.40.50.880">
    <property type="match status" value="1"/>
</dbReference>
<keyword evidence="1 4" id="KW-0028">Amino-acid biosynthesis</keyword>
<dbReference type="RefSeq" id="WP_204775753.1">
    <property type="nucleotide sequence ID" value="NZ_JACJJQ010000001.1"/>
</dbReference>
<keyword evidence="2 4" id="KW-0808">Transferase</keyword>
<comment type="subcellular location">
    <subcellularLocation>
        <location evidence="4">Cytoplasm</location>
    </subcellularLocation>
</comment>
<protein>
    <recommendedName>
        <fullName evidence="4">Homoserine O-acetyltransferase</fullName>
        <shortName evidence="4">HAT</shortName>
        <ecNumber evidence="4">2.3.1.31</ecNumber>
    </recommendedName>
    <alternativeName>
        <fullName evidence="4">Homoserine transacetylase</fullName>
        <shortName evidence="4">HTA</shortName>
    </alternativeName>
</protein>
<feature type="site" description="Important for substrate specificity" evidence="4">
    <location>
        <position position="178"/>
    </location>
</feature>
<dbReference type="PANTHER" id="PTHR20919:SF0">
    <property type="entry name" value="HOMOSERINE O-SUCCINYLTRANSFERASE"/>
    <property type="match status" value="1"/>
</dbReference>
<feature type="active site" description="Proton acceptor" evidence="4">
    <location>
        <position position="220"/>
    </location>
</feature>
<comment type="caution">
    <text evidence="5">The sequence shown here is derived from an EMBL/GenBank/DDBJ whole genome shotgun (WGS) entry which is preliminary data.</text>
</comment>
<comment type="function">
    <text evidence="4">Transfers an acetyl group from acetyl-CoA to L-homoserine, forming acetyl-L-homoserine.</text>
</comment>
<keyword evidence="6" id="KW-1185">Reference proteome</keyword>
<dbReference type="Proteomes" id="UP000776629">
    <property type="component" value="Unassembled WGS sequence"/>
</dbReference>
<dbReference type="EMBL" id="JACJJQ010000001">
    <property type="protein sequence ID" value="MBM6753185.1"/>
    <property type="molecule type" value="Genomic_DNA"/>
</dbReference>
<comment type="pathway">
    <text evidence="4">Amino-acid biosynthesis; L-methionine biosynthesis via de novo pathway; O-acetyl-L-homoserine from L-homoserine: step 1/1.</text>
</comment>
<keyword evidence="3 4" id="KW-0012">Acyltransferase</keyword>
<feature type="binding site" evidence="4">
    <location>
        <position position="178"/>
    </location>
    <ligand>
        <name>substrate</name>
    </ligand>
</feature>
<feature type="active site" evidence="4">
    <location>
        <position position="222"/>
    </location>
</feature>
<proteinExistence type="inferred from homology"/>
<organism evidence="5 6">
    <name type="scientific">Limosilactobacillus alvi</name>
    <dbReference type="NCBI Taxonomy" id="990412"/>
    <lineage>
        <taxon>Bacteria</taxon>
        <taxon>Bacillati</taxon>
        <taxon>Bacillota</taxon>
        <taxon>Bacilli</taxon>
        <taxon>Lactobacillales</taxon>
        <taxon>Lactobacillaceae</taxon>
        <taxon>Limosilactobacillus</taxon>
    </lineage>
</organism>
<dbReference type="Pfam" id="PF04204">
    <property type="entry name" value="HTS"/>
    <property type="match status" value="1"/>
</dbReference>